<evidence type="ECO:0000259" key="5">
    <source>
        <dbReference type="PROSITE" id="PS50035"/>
    </source>
</evidence>
<dbReference type="STRING" id="1238424.J07HQW1_00914"/>
<reference evidence="6 7" key="1">
    <citation type="journal article" date="2013" name="PLoS ONE">
        <title>Assembly-driven community genomics of a hypersaline microbial ecosystem.</title>
        <authorList>
            <person name="Podell S."/>
            <person name="Ugalde J.A."/>
            <person name="Narasingarao P."/>
            <person name="Banfield J.F."/>
            <person name="Heidelberg K.B."/>
            <person name="Allen E.E."/>
        </authorList>
    </citation>
    <scope>NUCLEOTIDE SEQUENCE [LARGE SCALE GENOMIC DNA]</scope>
    <source>
        <strain evidence="7">J07HQW1</strain>
    </source>
</reference>
<keyword evidence="1" id="KW-0378">Hydrolase</keyword>
<name>U1PFL2_9EURY</name>
<dbReference type="AlphaFoldDB" id="U1PFL2"/>
<dbReference type="GO" id="GO:0016891">
    <property type="term" value="F:RNA endonuclease activity producing 5'-phosphomonoesters, hydrolytic mechanism"/>
    <property type="evidence" value="ECO:0007669"/>
    <property type="project" value="TreeGrafter"/>
</dbReference>
<keyword evidence="4" id="KW-0472">Membrane</keyword>
<organism evidence="6 7">
    <name type="scientific">Haloquadratum walsbyi J07HQW1</name>
    <dbReference type="NCBI Taxonomy" id="1238424"/>
    <lineage>
        <taxon>Archaea</taxon>
        <taxon>Methanobacteriati</taxon>
        <taxon>Methanobacteriota</taxon>
        <taxon>Stenosarchaea group</taxon>
        <taxon>Halobacteria</taxon>
        <taxon>Halobacteriales</taxon>
        <taxon>Haloferacaceae</taxon>
        <taxon>Haloquadratum</taxon>
    </lineage>
</organism>
<dbReference type="CDD" id="cd09127">
    <property type="entry name" value="PLDc_unchar1_1"/>
    <property type="match status" value="1"/>
</dbReference>
<feature type="transmembrane region" description="Helical" evidence="4">
    <location>
        <begin position="45"/>
        <end position="66"/>
    </location>
</feature>
<keyword evidence="3" id="KW-0443">Lipid metabolism</keyword>
<dbReference type="SUPFAM" id="SSF56024">
    <property type="entry name" value="Phospholipase D/nuclease"/>
    <property type="match status" value="2"/>
</dbReference>
<dbReference type="PANTHER" id="PTHR43856:SF1">
    <property type="entry name" value="MITOCHONDRIAL CARDIOLIPIN HYDROLASE"/>
    <property type="match status" value="1"/>
</dbReference>
<dbReference type="InterPro" id="IPR001736">
    <property type="entry name" value="PLipase_D/transphosphatidylase"/>
</dbReference>
<sequence length="588" mass="62975">MHIAEVSTNTSSPTRAYRSLSVGTVTVITRRLSCAGSLLNSRVRLFILIIFIFCVMLGVASGATAATSSIPDHKTPTIVTVVPNPVVENDVGEFVVVDTDGVENLTLTDGESVITVPVVPGGTVALSAAPNQTRQRLEIPVRQAAVGLSNSGEELILQHQTGRVHEVTYSDAPEGERLNTTSMEWIPRGVELRSVTPTGPADVTAFVLPDTPAVPVTAIQSANKRILLAGYTYASPRVTDALLAAFDRGVRVRVLLEGSPVGGLSTAQRTQLNRLSNNGIAVQLLAGTPARFAYHHPKYAVIDDTAIVLSENWKPAGTGGHNSRGWGVHAHSRATAGELASVFAHDSTGYDVVPWSQARTDIVFNEVLPATGQYPTQFDAELISVDEIRVLTAPGNAGEAVRSRIDTAEKRIDVVSPRMNPSGPYFYALVDAAKRGIQVRLLLSDAWYDTDRNRAVVGRASELNASGLPIRAQIVTSGDQFGKIHAKGAIIDDRIALVGSLNWNEHAGTENREVVLELVGDEPATYYSRVFTADWQGYEGTDTVSRRGVNTESESEPEYVPLLLALGALAAVIIAGYALYSAILSDRR</sequence>
<dbReference type="SMART" id="SM00155">
    <property type="entry name" value="PLDc"/>
    <property type="match status" value="2"/>
</dbReference>
<dbReference type="CDD" id="cd09128">
    <property type="entry name" value="PLDc_unchar1_2"/>
    <property type="match status" value="1"/>
</dbReference>
<dbReference type="EMBL" id="KE356560">
    <property type="protein sequence ID" value="ERG90886.1"/>
    <property type="molecule type" value="Genomic_DNA"/>
</dbReference>
<dbReference type="PANTHER" id="PTHR43856">
    <property type="entry name" value="CARDIOLIPIN HYDROLASE"/>
    <property type="match status" value="1"/>
</dbReference>
<evidence type="ECO:0000256" key="4">
    <source>
        <dbReference type="SAM" id="Phobius"/>
    </source>
</evidence>
<dbReference type="Pfam" id="PF13091">
    <property type="entry name" value="PLDc_2"/>
    <property type="match status" value="2"/>
</dbReference>
<keyword evidence="2" id="KW-0442">Lipid degradation</keyword>
<evidence type="ECO:0000256" key="2">
    <source>
        <dbReference type="ARBA" id="ARBA00022963"/>
    </source>
</evidence>
<dbReference type="Proteomes" id="UP000030649">
    <property type="component" value="Unassembled WGS sequence"/>
</dbReference>
<dbReference type="HOGENOM" id="CLU_026762_0_0_2"/>
<evidence type="ECO:0000313" key="7">
    <source>
        <dbReference type="Proteomes" id="UP000030649"/>
    </source>
</evidence>
<dbReference type="PROSITE" id="PS50035">
    <property type="entry name" value="PLD"/>
    <property type="match status" value="1"/>
</dbReference>
<keyword evidence="4" id="KW-0812">Transmembrane</keyword>
<gene>
    <name evidence="6" type="ORF">J07HQW1_00914</name>
</gene>
<evidence type="ECO:0000256" key="1">
    <source>
        <dbReference type="ARBA" id="ARBA00022801"/>
    </source>
</evidence>
<evidence type="ECO:0000256" key="3">
    <source>
        <dbReference type="ARBA" id="ARBA00023098"/>
    </source>
</evidence>
<proteinExistence type="predicted"/>
<feature type="domain" description="PLD phosphodiesterase" evidence="5">
    <location>
        <begin position="480"/>
        <end position="507"/>
    </location>
</feature>
<dbReference type="InterPro" id="IPR025202">
    <property type="entry name" value="PLD-like_dom"/>
</dbReference>
<feature type="transmembrane region" description="Helical" evidence="4">
    <location>
        <begin position="559"/>
        <end position="580"/>
    </location>
</feature>
<accession>U1PFL2</accession>
<dbReference type="Gene3D" id="3.30.870.10">
    <property type="entry name" value="Endonuclease Chain A"/>
    <property type="match status" value="2"/>
</dbReference>
<protein>
    <submittedName>
        <fullName evidence="6">Phospholipase D</fullName>
    </submittedName>
</protein>
<dbReference type="GO" id="GO:0016042">
    <property type="term" value="P:lipid catabolic process"/>
    <property type="evidence" value="ECO:0007669"/>
    <property type="project" value="UniProtKB-KW"/>
</dbReference>
<dbReference type="InterPro" id="IPR051406">
    <property type="entry name" value="PLD_domain"/>
</dbReference>
<evidence type="ECO:0000313" key="6">
    <source>
        <dbReference type="EMBL" id="ERG90886.1"/>
    </source>
</evidence>
<keyword evidence="4" id="KW-1133">Transmembrane helix</keyword>